<dbReference type="EMBL" id="BSYO01000004">
    <property type="protein sequence ID" value="GMH03081.1"/>
    <property type="molecule type" value="Genomic_DNA"/>
</dbReference>
<evidence type="ECO:0000313" key="2">
    <source>
        <dbReference type="Proteomes" id="UP001279734"/>
    </source>
</evidence>
<protein>
    <submittedName>
        <fullName evidence="1">Uncharacterized protein</fullName>
    </submittedName>
</protein>
<proteinExistence type="predicted"/>
<sequence length="119" mass="13623">MGRQGWHKAKGDPPHDHLSFPCEEPLRTHIGSDMRPRAHPPSRATLCAIVNNFEFRTMDGICTLDKKSLMDVCWTLMITMHTTNRIRIRVFLARTPVPRPGWLRITSDSANGSNYVLLR</sequence>
<reference evidence="1" key="1">
    <citation type="submission" date="2023-05" db="EMBL/GenBank/DDBJ databases">
        <title>Nepenthes gracilis genome sequencing.</title>
        <authorList>
            <person name="Fukushima K."/>
        </authorList>
    </citation>
    <scope>NUCLEOTIDE SEQUENCE</scope>
    <source>
        <strain evidence="1">SING2019-196</strain>
    </source>
</reference>
<keyword evidence="2" id="KW-1185">Reference proteome</keyword>
<dbReference type="Proteomes" id="UP001279734">
    <property type="component" value="Unassembled WGS sequence"/>
</dbReference>
<accession>A0AAD3S2Q4</accession>
<gene>
    <name evidence="1" type="ORF">Nepgr_004920</name>
</gene>
<dbReference type="AlphaFoldDB" id="A0AAD3S2Q4"/>
<name>A0AAD3S2Q4_NEPGR</name>
<organism evidence="1 2">
    <name type="scientific">Nepenthes gracilis</name>
    <name type="common">Slender pitcher plant</name>
    <dbReference type="NCBI Taxonomy" id="150966"/>
    <lineage>
        <taxon>Eukaryota</taxon>
        <taxon>Viridiplantae</taxon>
        <taxon>Streptophyta</taxon>
        <taxon>Embryophyta</taxon>
        <taxon>Tracheophyta</taxon>
        <taxon>Spermatophyta</taxon>
        <taxon>Magnoliopsida</taxon>
        <taxon>eudicotyledons</taxon>
        <taxon>Gunneridae</taxon>
        <taxon>Pentapetalae</taxon>
        <taxon>Caryophyllales</taxon>
        <taxon>Nepenthaceae</taxon>
        <taxon>Nepenthes</taxon>
    </lineage>
</organism>
<evidence type="ECO:0000313" key="1">
    <source>
        <dbReference type="EMBL" id="GMH03081.1"/>
    </source>
</evidence>
<comment type="caution">
    <text evidence="1">The sequence shown here is derived from an EMBL/GenBank/DDBJ whole genome shotgun (WGS) entry which is preliminary data.</text>
</comment>